<dbReference type="InterPro" id="IPR036514">
    <property type="entry name" value="SGNH_hydro_sf"/>
</dbReference>
<dbReference type="OrthoDB" id="323926at2"/>
<accession>A0A1I4RL60</accession>
<name>A0A1I4RL60_9HYPH</name>
<dbReference type="Gene3D" id="3.40.50.1000">
    <property type="entry name" value="HAD superfamily/HAD-like"/>
    <property type="match status" value="1"/>
</dbReference>
<gene>
    <name evidence="1" type="ORF">SAMN05192568_103639</name>
</gene>
<dbReference type="EMBL" id="FOTK01000036">
    <property type="protein sequence ID" value="SFM52961.1"/>
    <property type="molecule type" value="Genomic_DNA"/>
</dbReference>
<dbReference type="STRING" id="582667.SAMN05192568_103639"/>
<dbReference type="SUPFAM" id="SSF56784">
    <property type="entry name" value="HAD-like"/>
    <property type="match status" value="1"/>
</dbReference>
<dbReference type="RefSeq" id="WP_092045063.1">
    <property type="nucleotide sequence ID" value="NZ_FOTK01000036.1"/>
</dbReference>
<dbReference type="Gene3D" id="3.40.50.1110">
    <property type="entry name" value="SGNH hydrolase"/>
    <property type="match status" value="1"/>
</dbReference>
<dbReference type="InterPro" id="IPR036412">
    <property type="entry name" value="HAD-like_sf"/>
</dbReference>
<dbReference type="InterPro" id="IPR010033">
    <property type="entry name" value="HAD_SF_ppase_IIIC"/>
</dbReference>
<dbReference type="InterPro" id="IPR023214">
    <property type="entry name" value="HAD_sf"/>
</dbReference>
<evidence type="ECO:0000313" key="1">
    <source>
        <dbReference type="EMBL" id="SFM52961.1"/>
    </source>
</evidence>
<keyword evidence="2" id="KW-1185">Reference proteome</keyword>
<dbReference type="AlphaFoldDB" id="A0A1I4RL60"/>
<dbReference type="NCBIfam" id="TIGR01681">
    <property type="entry name" value="HAD-SF-IIIC"/>
    <property type="match status" value="1"/>
</dbReference>
<evidence type="ECO:0000313" key="2">
    <source>
        <dbReference type="Proteomes" id="UP000199048"/>
    </source>
</evidence>
<sequence>MNTARVLSLGFVGNVVTNPFGKVMGRLADLAQVACEHFAIGQIEQVLAGPASVDTLIVHLDHRWFFDVAPDEAAIARARTLAELVSGRLARASGTIILNTVPFVPVSSVESDLHGQLDALARINAVLFELARANERVSVIDAAGALAQLGFANALRERNRYMYQMPYAPAAVDALVEHYADAIAARLRARRKVVVVDADNTLWGGVVGEDGVENLEVDSDYPGIVHTQLQRQLLRLKSLGILLCAVTKNNDADFRSVFEQRAMPLRLDDFIAYRSNWSEKSDNIRELAETLNLGLDSFVFIDDNPFEIEEVRARLPGVECHLFDRTRPEQALTLLDGIASLRARNVTAEDLSKTEQYRGEAQRQELQRSAASMDEYLASLDIRLHITRNNPGALRRVAQLINKTNQFNLTTRRYTEDEVATAMREGGVYAARVVDRFGDMGVVGVAIVRGGELETFLMSCRALGRRIESQVLRYVCREEADPALRARYRPSAKNRMVETFLDENGFALIGSGPEGKAYRLTRGPDDTAYIHIVAE</sequence>
<dbReference type="Proteomes" id="UP000199048">
    <property type="component" value="Unassembled WGS sequence"/>
</dbReference>
<dbReference type="GO" id="GO:0016788">
    <property type="term" value="F:hydrolase activity, acting on ester bonds"/>
    <property type="evidence" value="ECO:0007669"/>
    <property type="project" value="UniProtKB-ARBA"/>
</dbReference>
<dbReference type="NCBIfam" id="TIGR01686">
    <property type="entry name" value="FkbH"/>
    <property type="match status" value="1"/>
</dbReference>
<protein>
    <submittedName>
        <fullName evidence="1">HAD-superfamily phosphatase, subfamily IIIC/FkbH-like domain-containing protein</fullName>
    </submittedName>
</protein>
<dbReference type="InterPro" id="IPR010037">
    <property type="entry name" value="FkbH_domain"/>
</dbReference>
<reference evidence="2" key="1">
    <citation type="submission" date="2016-10" db="EMBL/GenBank/DDBJ databases">
        <authorList>
            <person name="Varghese N."/>
            <person name="Submissions S."/>
        </authorList>
    </citation>
    <scope>NUCLEOTIDE SEQUENCE [LARGE SCALE GENOMIC DNA]</scope>
    <source>
        <strain evidence="2">BL36</strain>
    </source>
</reference>
<proteinExistence type="predicted"/>
<organism evidence="1 2">
    <name type="scientific">Methylobacterium pseudosasicola</name>
    <dbReference type="NCBI Taxonomy" id="582667"/>
    <lineage>
        <taxon>Bacteria</taxon>
        <taxon>Pseudomonadati</taxon>
        <taxon>Pseudomonadota</taxon>
        <taxon>Alphaproteobacteria</taxon>
        <taxon>Hyphomicrobiales</taxon>
        <taxon>Methylobacteriaceae</taxon>
        <taxon>Methylobacterium</taxon>
    </lineage>
</organism>